<evidence type="ECO:0000313" key="2">
    <source>
        <dbReference type="Proteomes" id="UP000596742"/>
    </source>
</evidence>
<comment type="caution">
    <text evidence="1">The sequence shown here is derived from an EMBL/GenBank/DDBJ whole genome shotgun (WGS) entry which is preliminary data.</text>
</comment>
<organism evidence="1 2">
    <name type="scientific">Mytilus galloprovincialis</name>
    <name type="common">Mediterranean mussel</name>
    <dbReference type="NCBI Taxonomy" id="29158"/>
    <lineage>
        <taxon>Eukaryota</taxon>
        <taxon>Metazoa</taxon>
        <taxon>Spiralia</taxon>
        <taxon>Lophotrochozoa</taxon>
        <taxon>Mollusca</taxon>
        <taxon>Bivalvia</taxon>
        <taxon>Autobranchia</taxon>
        <taxon>Pteriomorphia</taxon>
        <taxon>Mytilida</taxon>
        <taxon>Mytiloidea</taxon>
        <taxon>Mytilidae</taxon>
        <taxon>Mytilinae</taxon>
        <taxon>Mytilus</taxon>
    </lineage>
</organism>
<dbReference type="Proteomes" id="UP000596742">
    <property type="component" value="Unassembled WGS sequence"/>
</dbReference>
<evidence type="ECO:0000313" key="1">
    <source>
        <dbReference type="EMBL" id="VDI76122.1"/>
    </source>
</evidence>
<accession>A0A8B6HAA3</accession>
<dbReference type="EMBL" id="UYJE01009722">
    <property type="protein sequence ID" value="VDI76122.1"/>
    <property type="molecule type" value="Genomic_DNA"/>
</dbReference>
<name>A0A8B6HAA3_MYTGA</name>
<gene>
    <name evidence="1" type="ORF">MGAL_10B019143</name>
</gene>
<reference evidence="1" key="1">
    <citation type="submission" date="2018-11" db="EMBL/GenBank/DDBJ databases">
        <authorList>
            <person name="Alioto T."/>
            <person name="Alioto T."/>
        </authorList>
    </citation>
    <scope>NUCLEOTIDE SEQUENCE</scope>
</reference>
<keyword evidence="2" id="KW-1185">Reference proteome</keyword>
<sequence>MATQIEKWVPPFEARKWDNTKKPTFRIIAGESTVTYPEKINKASDILKEDLHLSDSNSSINSEVPTPSIDWNKYRTNSYGYLTEKKSHHYEYVYHHYESWTQYTTNNYNYLEQSSNITQTSTIDLTKDESIINLCTSDTTVC</sequence>
<proteinExistence type="predicted"/>
<protein>
    <submittedName>
        <fullName evidence="1">Uncharacterized protein</fullName>
    </submittedName>
</protein>
<dbReference type="AlphaFoldDB" id="A0A8B6HAA3"/>